<dbReference type="SMART" id="SM00906">
    <property type="entry name" value="Fungal_trans"/>
    <property type="match status" value="1"/>
</dbReference>
<feature type="compositionally biased region" description="Polar residues" evidence="3">
    <location>
        <begin position="709"/>
        <end position="736"/>
    </location>
</feature>
<evidence type="ECO:0000256" key="3">
    <source>
        <dbReference type="SAM" id="MobiDB-lite"/>
    </source>
</evidence>
<dbReference type="AlphaFoldDB" id="A0A194W2K8"/>
<name>A0A194W2K8_CYTMA</name>
<sequence length="946" mass="105658">MPAGCPPKRSSDAMDSPQDGPSPASKVKLPRLERGPEDFSQVVKNKLQSYTRTGQACDRCKVRKIRCDALPEGCSHCIQQNLECYVTDRVTGRTERRGYLQQLEREKNDMLTRLHDMEKLLEDKGIQIRPWQWSSAYGSATAFDSDNDPSKDQWSQFGSLWIKEIRQQHQKLSSGYSVEHPSPLSAMDARTVDARLGVAADNAPLNSINGTSLSILGTTIDVTSFDAPDMDGPPSGTPSNTPLYNKSIQSFNNSVARSQPPIDAPLPSREDAFTYSEWFFIMASPFVPVLHKPTYFKLLKNIYDVPDYKASTAELAIVHMVFAMMYYQFGVRNSHGPEMKAQMNEVSNKHYHWCLDKTHVLVSELSVAAVQALALITTHCRGFPKPGPAYHMATITWARAMEMKLHRAFLPKGKPSNLENEMRKRLWWCVFMLVVTLYGRIGMPIPIRGEDFDVEIPICVPDEAITENGIIESERNKECYYLVGVAGFKLTYLFMELWNQIYSVRQNPETYVASVRRLEQQFREYEDNLPDDLRLGKCNHKDQVNAAYLEASRYEFLMCLRHPSRCITSDPEFITENNRISEDAARKMLRTANELARLKSLDTTWYQMAVYVAAMFTILAAHWERRFDVTPTEFTNLQADMNMGLFVVSEVSKYIGVGSDSHIMAEISSIIDKTMASIENDMGTRRGSHTPTVQPHPQPHQLPQGGPTKQETYNSSTMQQRHPRRSGSNTPTQMANGTEPLSVHRTASMGNPSYYNGPMTTPNTAYPQLRYPDLGQQAGPTPTTGTSNIQQPSYIPVSEGAPHQYMYAATAAAAAAQMNHHNTSGSSPPHPGTATHNPMVAYNPQTSGPSHPHPPGGGDWMAPPGHGINTVQQQQQQQVPNGGNTWQEWTNAIAMMDPSSQDRYSANALLTLNAGQRGPDTGVGVVPSDHTARWPMLIYNPNVSGT</sequence>
<dbReference type="PROSITE" id="PS00463">
    <property type="entry name" value="ZN2_CY6_FUNGAL_1"/>
    <property type="match status" value="1"/>
</dbReference>
<dbReference type="PANTHER" id="PTHR46910:SF4">
    <property type="entry name" value="ZN(2)-C6 FUNGAL-TYPE DOMAIN-CONTAINING PROTEIN"/>
    <property type="match status" value="1"/>
</dbReference>
<evidence type="ECO:0000313" key="6">
    <source>
        <dbReference type="Proteomes" id="UP000078559"/>
    </source>
</evidence>
<feature type="region of interest" description="Disordered" evidence="3">
    <location>
        <begin position="1"/>
        <end position="37"/>
    </location>
</feature>
<evidence type="ECO:0000259" key="4">
    <source>
        <dbReference type="PROSITE" id="PS50048"/>
    </source>
</evidence>
<dbReference type="Gene3D" id="4.10.240.10">
    <property type="entry name" value="Zn(2)-C6 fungal-type DNA-binding domain"/>
    <property type="match status" value="1"/>
</dbReference>
<dbReference type="GO" id="GO:0008270">
    <property type="term" value="F:zinc ion binding"/>
    <property type="evidence" value="ECO:0007669"/>
    <property type="project" value="InterPro"/>
</dbReference>
<dbReference type="CDD" id="cd12148">
    <property type="entry name" value="fungal_TF_MHR"/>
    <property type="match status" value="1"/>
</dbReference>
<evidence type="ECO:0000256" key="2">
    <source>
        <dbReference type="ARBA" id="ARBA00023242"/>
    </source>
</evidence>
<dbReference type="InterPro" id="IPR036864">
    <property type="entry name" value="Zn2-C6_fun-type_DNA-bd_sf"/>
</dbReference>
<gene>
    <name evidence="5" type="ORF">VM1G_06561</name>
</gene>
<feature type="region of interest" description="Disordered" evidence="3">
    <location>
        <begin position="681"/>
        <end position="797"/>
    </location>
</feature>
<feature type="compositionally biased region" description="Polar residues" evidence="3">
    <location>
        <begin position="748"/>
        <end position="766"/>
    </location>
</feature>
<dbReference type="SUPFAM" id="SSF57701">
    <property type="entry name" value="Zn2/Cys6 DNA-binding domain"/>
    <property type="match status" value="1"/>
</dbReference>
<dbReference type="SMART" id="SM00066">
    <property type="entry name" value="GAL4"/>
    <property type="match status" value="1"/>
</dbReference>
<keyword evidence="1" id="KW-0479">Metal-binding</keyword>
<dbReference type="PANTHER" id="PTHR46910">
    <property type="entry name" value="TRANSCRIPTION FACTOR PDR1"/>
    <property type="match status" value="1"/>
</dbReference>
<dbReference type="GO" id="GO:0006351">
    <property type="term" value="P:DNA-templated transcription"/>
    <property type="evidence" value="ECO:0007669"/>
    <property type="project" value="InterPro"/>
</dbReference>
<dbReference type="Pfam" id="PF04082">
    <property type="entry name" value="Fungal_trans"/>
    <property type="match status" value="1"/>
</dbReference>
<feature type="region of interest" description="Disordered" evidence="3">
    <location>
        <begin position="818"/>
        <end position="858"/>
    </location>
</feature>
<reference evidence="5" key="1">
    <citation type="submission" date="2014-12" db="EMBL/GenBank/DDBJ databases">
        <title>Genome Sequence of Valsa Canker Pathogens Uncovers a Specific Adaption of Colonization on Woody Bark.</title>
        <authorList>
            <person name="Yin Z."/>
            <person name="Liu H."/>
            <person name="Gao X."/>
            <person name="Li Z."/>
            <person name="Song N."/>
            <person name="Ke X."/>
            <person name="Dai Q."/>
            <person name="Wu Y."/>
            <person name="Sun Y."/>
            <person name="Xu J.-R."/>
            <person name="Kang Z.K."/>
            <person name="Wang L."/>
            <person name="Huang L."/>
        </authorList>
    </citation>
    <scope>NUCLEOTIDE SEQUENCE [LARGE SCALE GENOMIC DNA]</scope>
    <source>
        <strain evidence="5">03-8</strain>
    </source>
</reference>
<dbReference type="GO" id="GO:0000981">
    <property type="term" value="F:DNA-binding transcription factor activity, RNA polymerase II-specific"/>
    <property type="evidence" value="ECO:0007669"/>
    <property type="project" value="InterPro"/>
</dbReference>
<organism evidence="5 6">
    <name type="scientific">Cytospora mali</name>
    <name type="common">Apple Valsa canker fungus</name>
    <name type="synonym">Valsa mali</name>
    <dbReference type="NCBI Taxonomy" id="578113"/>
    <lineage>
        <taxon>Eukaryota</taxon>
        <taxon>Fungi</taxon>
        <taxon>Dikarya</taxon>
        <taxon>Ascomycota</taxon>
        <taxon>Pezizomycotina</taxon>
        <taxon>Sordariomycetes</taxon>
        <taxon>Sordariomycetidae</taxon>
        <taxon>Diaporthales</taxon>
        <taxon>Cytosporaceae</taxon>
        <taxon>Cytospora</taxon>
    </lineage>
</organism>
<feature type="domain" description="Zn(2)-C6 fungal-type" evidence="4">
    <location>
        <begin position="56"/>
        <end position="86"/>
    </location>
</feature>
<dbReference type="InterPro" id="IPR050987">
    <property type="entry name" value="AtrR-like"/>
</dbReference>
<evidence type="ECO:0000256" key="1">
    <source>
        <dbReference type="ARBA" id="ARBA00022723"/>
    </source>
</evidence>
<dbReference type="OrthoDB" id="4456959at2759"/>
<dbReference type="EMBL" id="CM003103">
    <property type="protein sequence ID" value="KUI70512.1"/>
    <property type="molecule type" value="Genomic_DNA"/>
</dbReference>
<evidence type="ECO:0000313" key="5">
    <source>
        <dbReference type="EMBL" id="KUI70512.1"/>
    </source>
</evidence>
<dbReference type="Proteomes" id="UP000078559">
    <property type="component" value="Chromosome 6"/>
</dbReference>
<dbReference type="CDD" id="cd00067">
    <property type="entry name" value="GAL4"/>
    <property type="match status" value="1"/>
</dbReference>
<dbReference type="GO" id="GO:0003677">
    <property type="term" value="F:DNA binding"/>
    <property type="evidence" value="ECO:0007669"/>
    <property type="project" value="InterPro"/>
</dbReference>
<proteinExistence type="predicted"/>
<dbReference type="Pfam" id="PF00172">
    <property type="entry name" value="Zn_clus"/>
    <property type="match status" value="1"/>
</dbReference>
<accession>A0A194W2K8</accession>
<dbReference type="InterPro" id="IPR001138">
    <property type="entry name" value="Zn2Cys6_DnaBD"/>
</dbReference>
<dbReference type="PROSITE" id="PS50048">
    <property type="entry name" value="ZN2_CY6_FUNGAL_2"/>
    <property type="match status" value="1"/>
</dbReference>
<dbReference type="InterPro" id="IPR007219">
    <property type="entry name" value="XnlR_reg_dom"/>
</dbReference>
<keyword evidence="2" id="KW-0539">Nucleus</keyword>
<keyword evidence="6" id="KW-1185">Reference proteome</keyword>
<protein>
    <submittedName>
        <fullName evidence="5">Positive regulator of purine utilization</fullName>
    </submittedName>
</protein>